<dbReference type="Pfam" id="PF12146">
    <property type="entry name" value="Hydrolase_4"/>
    <property type="match status" value="1"/>
</dbReference>
<dbReference type="PANTHER" id="PTHR11614">
    <property type="entry name" value="PHOSPHOLIPASE-RELATED"/>
    <property type="match status" value="1"/>
</dbReference>
<protein>
    <submittedName>
        <fullName evidence="2">Lysophospholipase</fullName>
    </submittedName>
</protein>
<sequence>MFMPVCRHGFIEAEDGEKLFFREWSPPGMEVTSVIIFLHGIGLHSGSDPYGNRIPIKKLMDRGTTFYAFDLRGHGRSTGSMESMEPDRLIKDLDLIIDDVRSKYDRAAIYLYGHNFGGILSLYYVSENPDKVKGLIISEYSTRIKKSISKIRRPHILSSTFKDIIRMISGTSRRYKFLSGDEYRQLCNRYHIPADKNIIGSLEDSGALNKDITYGKSFFKACGVGMEKQMAKKVNIPVLMIFSTHDPFFDVKGAYDILTSFKTYVKEISLVESSGHYDIIEKGQDIVAKWLSKRLPINAA</sequence>
<gene>
    <name evidence="2" type="ORF">CUJ83_09635</name>
</gene>
<name>A0AAP2W7J2_9EURY</name>
<feature type="domain" description="Serine aminopeptidase S33" evidence="1">
    <location>
        <begin position="32"/>
        <end position="150"/>
    </location>
</feature>
<keyword evidence="3" id="KW-1185">Reference proteome</keyword>
<dbReference type="Proteomes" id="UP001320159">
    <property type="component" value="Unassembled WGS sequence"/>
</dbReference>
<dbReference type="AlphaFoldDB" id="A0AAP2W7J2"/>
<dbReference type="InterPro" id="IPR029058">
    <property type="entry name" value="AB_hydrolase_fold"/>
</dbReference>
<comment type="caution">
    <text evidence="2">The sequence shown here is derived from an EMBL/GenBank/DDBJ whole genome shotgun (WGS) entry which is preliminary data.</text>
</comment>
<evidence type="ECO:0000313" key="2">
    <source>
        <dbReference type="EMBL" id="MCD1295259.1"/>
    </source>
</evidence>
<accession>A0AAP2W7J2</accession>
<organism evidence="2 3">
    <name type="scientific">Methanooceanicella nereidis</name>
    <dbReference type="NCBI Taxonomy" id="2052831"/>
    <lineage>
        <taxon>Archaea</taxon>
        <taxon>Methanobacteriati</taxon>
        <taxon>Methanobacteriota</taxon>
        <taxon>Stenosarchaea group</taxon>
        <taxon>Methanomicrobia</taxon>
        <taxon>Methanocellales</taxon>
        <taxon>Methanocellaceae</taxon>
        <taxon>Methanooceanicella</taxon>
    </lineage>
</organism>
<dbReference type="InterPro" id="IPR051044">
    <property type="entry name" value="MAG_DAG_Lipase"/>
</dbReference>
<dbReference type="EMBL" id="PGCK01000007">
    <property type="protein sequence ID" value="MCD1295259.1"/>
    <property type="molecule type" value="Genomic_DNA"/>
</dbReference>
<evidence type="ECO:0000259" key="1">
    <source>
        <dbReference type="Pfam" id="PF12146"/>
    </source>
</evidence>
<reference evidence="2 3" key="1">
    <citation type="submission" date="2017-11" db="EMBL/GenBank/DDBJ databases">
        <title>Isolation and Characterization of Family Methanocellaceae Species from Potential Methane Hydrate Area Offshore Southwestern Taiwan.</title>
        <authorList>
            <person name="Zhang W.-L."/>
            <person name="Chen W.-C."/>
            <person name="Lai M.-C."/>
            <person name="Chen S.-C."/>
        </authorList>
    </citation>
    <scope>NUCLEOTIDE SEQUENCE [LARGE SCALE GENOMIC DNA]</scope>
    <source>
        <strain evidence="2 3">CWC-04</strain>
    </source>
</reference>
<dbReference type="SUPFAM" id="SSF53474">
    <property type="entry name" value="alpha/beta-Hydrolases"/>
    <property type="match status" value="1"/>
</dbReference>
<dbReference type="Gene3D" id="3.40.50.1820">
    <property type="entry name" value="alpha/beta hydrolase"/>
    <property type="match status" value="1"/>
</dbReference>
<dbReference type="InterPro" id="IPR022742">
    <property type="entry name" value="Hydrolase_4"/>
</dbReference>
<evidence type="ECO:0000313" key="3">
    <source>
        <dbReference type="Proteomes" id="UP001320159"/>
    </source>
</evidence>
<proteinExistence type="predicted"/>